<dbReference type="AlphaFoldDB" id="A0A2M3ZUJ6"/>
<keyword evidence="1" id="KW-1133">Transmembrane helix</keyword>
<proteinExistence type="predicted"/>
<organism evidence="2">
    <name type="scientific">Anopheles braziliensis</name>
    <dbReference type="NCBI Taxonomy" id="58242"/>
    <lineage>
        <taxon>Eukaryota</taxon>
        <taxon>Metazoa</taxon>
        <taxon>Ecdysozoa</taxon>
        <taxon>Arthropoda</taxon>
        <taxon>Hexapoda</taxon>
        <taxon>Insecta</taxon>
        <taxon>Pterygota</taxon>
        <taxon>Neoptera</taxon>
        <taxon>Endopterygota</taxon>
        <taxon>Diptera</taxon>
        <taxon>Nematocera</taxon>
        <taxon>Culicoidea</taxon>
        <taxon>Culicidae</taxon>
        <taxon>Anophelinae</taxon>
        <taxon>Anopheles</taxon>
    </lineage>
</organism>
<feature type="transmembrane region" description="Helical" evidence="1">
    <location>
        <begin position="12"/>
        <end position="30"/>
    </location>
</feature>
<keyword evidence="1" id="KW-0472">Membrane</keyword>
<name>A0A2M3ZUJ6_9DIPT</name>
<keyword evidence="1" id="KW-0812">Transmembrane</keyword>
<reference evidence="2" key="1">
    <citation type="submission" date="2018-01" db="EMBL/GenBank/DDBJ databases">
        <title>An insight into the sialome of Amazonian anophelines.</title>
        <authorList>
            <person name="Ribeiro J.M."/>
            <person name="Scarpassa V."/>
            <person name="Calvo E."/>
        </authorList>
    </citation>
    <scope>NUCLEOTIDE SEQUENCE</scope>
    <source>
        <tissue evidence="2">Salivary glands</tissue>
    </source>
</reference>
<sequence>MVDSFGCHSTVVMWSVWCLNVATGVFVWNWRRSHMCNTPSSPPLAIKGSFRFQLITLTSLSCTLSAVNMQAFEGAARQSQMRMDLSTEQDANTFASFGLH</sequence>
<accession>A0A2M3ZUJ6</accession>
<dbReference type="EMBL" id="GGFM01011421">
    <property type="protein sequence ID" value="MBW32172.1"/>
    <property type="molecule type" value="Transcribed_RNA"/>
</dbReference>
<evidence type="ECO:0000313" key="2">
    <source>
        <dbReference type="EMBL" id="MBW32172.1"/>
    </source>
</evidence>
<evidence type="ECO:0000256" key="1">
    <source>
        <dbReference type="SAM" id="Phobius"/>
    </source>
</evidence>
<protein>
    <submittedName>
        <fullName evidence="2">Putative secreted peptide</fullName>
    </submittedName>
</protein>